<feature type="transmembrane region" description="Helical" evidence="6">
    <location>
        <begin position="170"/>
        <end position="188"/>
    </location>
</feature>
<feature type="transmembrane region" description="Helical" evidence="6">
    <location>
        <begin position="106"/>
        <end position="125"/>
    </location>
</feature>
<proteinExistence type="predicted"/>
<dbReference type="Pfam" id="PF01384">
    <property type="entry name" value="PHO4"/>
    <property type="match status" value="2"/>
</dbReference>
<evidence type="ECO:0000313" key="7">
    <source>
        <dbReference type="EMBL" id="SCJ91267.1"/>
    </source>
</evidence>
<accession>A0A1C6KAT6</accession>
<feature type="transmembrane region" description="Helical" evidence="6">
    <location>
        <begin position="299"/>
        <end position="320"/>
    </location>
</feature>
<dbReference type="GO" id="GO:0005315">
    <property type="term" value="F:phosphate transmembrane transporter activity"/>
    <property type="evidence" value="ECO:0007669"/>
    <property type="project" value="InterPro"/>
</dbReference>
<protein>
    <submittedName>
        <fullName evidence="7">Low-affinity inorganic phosphate transporter 1</fullName>
    </submittedName>
</protein>
<dbReference type="GO" id="GO:0035435">
    <property type="term" value="P:phosphate ion transmembrane transport"/>
    <property type="evidence" value="ECO:0007669"/>
    <property type="project" value="TreeGrafter"/>
</dbReference>
<feature type="transmembrane region" description="Helical" evidence="6">
    <location>
        <begin position="78"/>
        <end position="99"/>
    </location>
</feature>
<keyword evidence="3 6" id="KW-0812">Transmembrane</keyword>
<comment type="subcellular location">
    <subcellularLocation>
        <location evidence="1">Membrane</location>
        <topology evidence="1">Multi-pass membrane protein</topology>
    </subcellularLocation>
</comment>
<evidence type="ECO:0000256" key="6">
    <source>
        <dbReference type="SAM" id="Phobius"/>
    </source>
</evidence>
<gene>
    <name evidence="7" type="primary">pitA</name>
    <name evidence="7" type="ORF">SAMEA3545359_02824</name>
</gene>
<organism evidence="7">
    <name type="scientific">uncultured Anaerotruncus sp</name>
    <dbReference type="NCBI Taxonomy" id="905011"/>
    <lineage>
        <taxon>Bacteria</taxon>
        <taxon>Bacillati</taxon>
        <taxon>Bacillota</taxon>
        <taxon>Clostridia</taxon>
        <taxon>Eubacteriales</taxon>
        <taxon>Oscillospiraceae</taxon>
        <taxon>Anaerotruncus</taxon>
        <taxon>environmental samples</taxon>
    </lineage>
</organism>
<dbReference type="GO" id="GO:0016020">
    <property type="term" value="C:membrane"/>
    <property type="evidence" value="ECO:0007669"/>
    <property type="project" value="UniProtKB-SubCell"/>
</dbReference>
<feature type="transmembrane region" description="Helical" evidence="6">
    <location>
        <begin position="137"/>
        <end position="158"/>
    </location>
</feature>
<dbReference type="EMBL" id="FMHG01000005">
    <property type="protein sequence ID" value="SCJ91267.1"/>
    <property type="molecule type" value="Genomic_DNA"/>
</dbReference>
<dbReference type="PANTHER" id="PTHR11101">
    <property type="entry name" value="PHOSPHATE TRANSPORTER"/>
    <property type="match status" value="1"/>
</dbReference>
<sequence>MGLLCLLGITAAVFINGFTDAPNAMATAVCTRAVTPKKAVLIGGACNFLGVFIMYRLNPSVSNTMASLVVLPPGSGQAVVLAALCSIALWGFGAWLCGVPTSESHGLIAGLTGGALAVFPSLTAIRVDAWVKVLKGFVISVAFGLIAGLLCSAILALLCQGRQRRRGERVIDGFQLFSLCCMAFLHGAQDGLKFLGAYQYVVGQIGTGSLLLVSVVMTIGTTMGGFKIIKKVGMDMVQMEKYQGLASDLAASTGLLMASLGGVPMSTSHIKTTAMVGACATRSIKKVNFKVLGEIFQGWIYTFPVCGVLGFGLTKLFLLLPA</sequence>
<dbReference type="InterPro" id="IPR001204">
    <property type="entry name" value="Phos_transporter"/>
</dbReference>
<feature type="transmembrane region" description="Helical" evidence="6">
    <location>
        <begin position="200"/>
        <end position="224"/>
    </location>
</feature>
<evidence type="ECO:0000256" key="1">
    <source>
        <dbReference type="ARBA" id="ARBA00004141"/>
    </source>
</evidence>
<evidence type="ECO:0000256" key="2">
    <source>
        <dbReference type="ARBA" id="ARBA00022448"/>
    </source>
</evidence>
<keyword evidence="5 6" id="KW-0472">Membrane</keyword>
<keyword evidence="4 6" id="KW-1133">Transmembrane helix</keyword>
<evidence type="ECO:0000256" key="4">
    <source>
        <dbReference type="ARBA" id="ARBA00022989"/>
    </source>
</evidence>
<name>A0A1C6KAT6_9FIRM</name>
<dbReference type="AlphaFoldDB" id="A0A1C6KAT6"/>
<evidence type="ECO:0000256" key="5">
    <source>
        <dbReference type="ARBA" id="ARBA00023136"/>
    </source>
</evidence>
<evidence type="ECO:0000256" key="3">
    <source>
        <dbReference type="ARBA" id="ARBA00022692"/>
    </source>
</evidence>
<reference evidence="7" key="1">
    <citation type="submission" date="2015-09" db="EMBL/GenBank/DDBJ databases">
        <authorList>
            <consortium name="Pathogen Informatics"/>
        </authorList>
    </citation>
    <scope>NUCLEOTIDE SEQUENCE</scope>
    <source>
        <strain evidence="7">2789STDY5834896</strain>
    </source>
</reference>
<keyword evidence="2" id="KW-0813">Transport</keyword>
<dbReference type="PANTHER" id="PTHR11101:SF80">
    <property type="entry name" value="PHOSPHATE TRANSPORTER"/>
    <property type="match status" value="1"/>
</dbReference>